<evidence type="ECO:0000313" key="2">
    <source>
        <dbReference type="EMBL" id="GAD60190.1"/>
    </source>
</evidence>
<feature type="region of interest" description="Disordered" evidence="1">
    <location>
        <begin position="1"/>
        <end position="55"/>
    </location>
</feature>
<keyword evidence="3" id="KW-1185">Reference proteome</keyword>
<proteinExistence type="predicted"/>
<evidence type="ECO:0000256" key="1">
    <source>
        <dbReference type="SAM" id="MobiDB-lite"/>
    </source>
</evidence>
<reference evidence="3" key="1">
    <citation type="journal article" date="2013" name="Genome Announc.">
        <title>Draft Genome Sequence of the Dimorphic Prosthecate Bacterium Brevundimonas abyssalis TAR-001T.</title>
        <authorList>
            <person name="Tsubouchi T."/>
            <person name="Nishi S."/>
            <person name="Usui K."/>
            <person name="Shimane Y."/>
            <person name="Takaki Y."/>
            <person name="Maruyama T."/>
            <person name="Hatada Y."/>
        </authorList>
    </citation>
    <scope>NUCLEOTIDE SEQUENCE [LARGE SCALE GENOMIC DNA]</scope>
    <source>
        <strain evidence="3">TAR-001</strain>
    </source>
</reference>
<dbReference type="RefSeq" id="WP_021698284.1">
    <property type="nucleotide sequence ID" value="NZ_BATC01000057.1"/>
</dbReference>
<evidence type="ECO:0000313" key="3">
    <source>
        <dbReference type="Proteomes" id="UP000016569"/>
    </source>
</evidence>
<sequence length="55" mass="5374">MQRESHGLVGERLFGAGGDGLERDDETGEILDGQGIGGRIGGGLGRGSSSAGGSS</sequence>
<dbReference type="AlphaFoldDB" id="A0A8E0TSD6"/>
<protein>
    <submittedName>
        <fullName evidence="2">Uncharacterized protein</fullName>
    </submittedName>
</protein>
<feature type="compositionally biased region" description="Gly residues" evidence="1">
    <location>
        <begin position="34"/>
        <end position="46"/>
    </location>
</feature>
<name>A0A8E0TSD6_9CAUL</name>
<comment type="caution">
    <text evidence="2">The sequence shown here is derived from an EMBL/GenBank/DDBJ whole genome shotgun (WGS) entry which is preliminary data.</text>
</comment>
<dbReference type="Proteomes" id="UP000016569">
    <property type="component" value="Unassembled WGS sequence"/>
</dbReference>
<gene>
    <name evidence="2" type="ORF">MBEBAB_2440</name>
</gene>
<dbReference type="EMBL" id="BATC01000057">
    <property type="protein sequence ID" value="GAD60190.1"/>
    <property type="molecule type" value="Genomic_DNA"/>
</dbReference>
<organism evidence="2 3">
    <name type="scientific">Brevundimonas abyssalis TAR-001</name>
    <dbReference type="NCBI Taxonomy" id="1391729"/>
    <lineage>
        <taxon>Bacteria</taxon>
        <taxon>Pseudomonadati</taxon>
        <taxon>Pseudomonadota</taxon>
        <taxon>Alphaproteobacteria</taxon>
        <taxon>Caulobacterales</taxon>
        <taxon>Caulobacteraceae</taxon>
        <taxon>Brevundimonas</taxon>
    </lineage>
</organism>
<accession>A0A8E0TSD6</accession>